<comment type="caution">
    <text evidence="3">The sequence shown here is derived from an EMBL/GenBank/DDBJ whole genome shotgun (WGS) entry which is preliminary data.</text>
</comment>
<feature type="domain" description="AB hydrolase-1" evidence="2">
    <location>
        <begin position="41"/>
        <end position="268"/>
    </location>
</feature>
<keyword evidence="3" id="KW-0378">Hydrolase</keyword>
<dbReference type="EMBL" id="JAJNDB010000011">
    <property type="protein sequence ID" value="MCD2198192.1"/>
    <property type="molecule type" value="Genomic_DNA"/>
</dbReference>
<keyword evidence="4" id="KW-1185">Reference proteome</keyword>
<protein>
    <submittedName>
        <fullName evidence="3">Alpha/beta fold hydrolase</fullName>
    </submittedName>
</protein>
<dbReference type="InterPro" id="IPR029058">
    <property type="entry name" value="AB_hydrolase_fold"/>
</dbReference>
<sequence length="297" mass="32019">MNPSAGQDPGSGFDTDDQTSVHGRFGYRFALTRRPGEPGRPPLLLCSGIGSPHALFDPLVAELAPDRPLVRFDPPGVGASPPSRWPYRYGVLARLLADALRELGHERFDVLGISWGGGLAQQLAFQYPGRCRRVVLVATGTGTLMVPARPRVLGRMLTPRRHRDPGYAVRFAGELYGGRARVDPEAAMSALHRAPVPTTAKGYLHQLAAIAGWSSLPFLPLIRQPTLVLAGDDDPIIPPANSAILGALLPRAVVHRYSGGHLHLLTDPEDLAPVIDAFLGSESAIEKDPRERPCRPC</sequence>
<dbReference type="SUPFAM" id="SSF53474">
    <property type="entry name" value="alpha/beta-Hydrolases"/>
    <property type="match status" value="1"/>
</dbReference>
<accession>A0ABS8PIZ1</accession>
<dbReference type="GO" id="GO:0016787">
    <property type="term" value="F:hydrolase activity"/>
    <property type="evidence" value="ECO:0007669"/>
    <property type="project" value="UniProtKB-KW"/>
</dbReference>
<dbReference type="InterPro" id="IPR050266">
    <property type="entry name" value="AB_hydrolase_sf"/>
</dbReference>
<dbReference type="Gene3D" id="3.40.50.1820">
    <property type="entry name" value="alpha/beta hydrolase"/>
    <property type="match status" value="1"/>
</dbReference>
<evidence type="ECO:0000259" key="2">
    <source>
        <dbReference type="Pfam" id="PF00561"/>
    </source>
</evidence>
<gene>
    <name evidence="3" type="ORF">LQ327_32960</name>
</gene>
<organism evidence="3 4">
    <name type="scientific">Actinomycetospora endophytica</name>
    <dbReference type="NCBI Taxonomy" id="2291215"/>
    <lineage>
        <taxon>Bacteria</taxon>
        <taxon>Bacillati</taxon>
        <taxon>Actinomycetota</taxon>
        <taxon>Actinomycetes</taxon>
        <taxon>Pseudonocardiales</taxon>
        <taxon>Pseudonocardiaceae</taxon>
        <taxon>Actinomycetospora</taxon>
    </lineage>
</organism>
<dbReference type="InterPro" id="IPR000073">
    <property type="entry name" value="AB_hydrolase_1"/>
</dbReference>
<dbReference type="PANTHER" id="PTHR43798:SF5">
    <property type="entry name" value="MONOACYLGLYCEROL LIPASE ABHD6"/>
    <property type="match status" value="1"/>
</dbReference>
<dbReference type="RefSeq" id="WP_230740906.1">
    <property type="nucleotide sequence ID" value="NZ_JAJNDB010000011.1"/>
</dbReference>
<dbReference type="Pfam" id="PF00561">
    <property type="entry name" value="Abhydrolase_1"/>
    <property type="match status" value="1"/>
</dbReference>
<name>A0ABS8PIZ1_9PSEU</name>
<evidence type="ECO:0000313" key="4">
    <source>
        <dbReference type="Proteomes" id="UP001199469"/>
    </source>
</evidence>
<reference evidence="3 4" key="1">
    <citation type="submission" date="2021-11" db="EMBL/GenBank/DDBJ databases">
        <title>Draft genome sequence of Actinomycetospora sp. SF1 isolated from the rhizosphere soil.</title>
        <authorList>
            <person name="Duangmal K."/>
            <person name="Chantavorakit T."/>
        </authorList>
    </citation>
    <scope>NUCLEOTIDE SEQUENCE [LARGE SCALE GENOMIC DNA]</scope>
    <source>
        <strain evidence="3 4">TBRC 5722</strain>
    </source>
</reference>
<evidence type="ECO:0000313" key="3">
    <source>
        <dbReference type="EMBL" id="MCD2198192.1"/>
    </source>
</evidence>
<dbReference type="PRINTS" id="PR00111">
    <property type="entry name" value="ABHYDROLASE"/>
</dbReference>
<feature type="region of interest" description="Disordered" evidence="1">
    <location>
        <begin position="1"/>
        <end position="20"/>
    </location>
</feature>
<evidence type="ECO:0000256" key="1">
    <source>
        <dbReference type="SAM" id="MobiDB-lite"/>
    </source>
</evidence>
<dbReference type="PANTHER" id="PTHR43798">
    <property type="entry name" value="MONOACYLGLYCEROL LIPASE"/>
    <property type="match status" value="1"/>
</dbReference>
<dbReference type="Proteomes" id="UP001199469">
    <property type="component" value="Unassembled WGS sequence"/>
</dbReference>
<proteinExistence type="predicted"/>